<dbReference type="EMBL" id="JAIHOM010000013">
    <property type="protein sequence ID" value="MCW6035412.1"/>
    <property type="molecule type" value="Genomic_DNA"/>
</dbReference>
<gene>
    <name evidence="1" type="ORF">K4A83_03860</name>
</gene>
<proteinExistence type="predicted"/>
<name>A0ABT3L2J9_9CYAN</name>
<sequence>MSDLKPLWISGITRSGKTQRLVQEFRRWVTQQEAWAGAKTPGGLVLAANDDNRRVLAEQLSQAIAGRYPIYSKTPLGFVTDEVVLFWPLLFEELQIKAQFPLRLRPEMEQTLATRLWHPKLVQQDLGGMSEARFVRETLDILQLASASGIPYEDIPQMLTRGLVGEEWKYQPEASQLRGELLEEWRKWCLDRGLLSYGILYELYWRYLLPHPTYEHHLKRRYQGIFADDLDDYPAIARDFIESLLNHGAWGVFTYNPQGQVRLGLNADPNYLLGLSTRCQVKQFPPPPGLAADWADAMVGTALGQESIPPLPPSVTSLQTISRSSLLGQTANAIAQAVGEKQVQPSEIAVIAPGLDAIARYTLISLLTQHGIPVEPLNEQRPLISEPSIRALLTLLPFFYPHLGHWVERDGVAEMLVVLSGAGNPAHSIIDPIRAGLLADYCYYPNSEQPQLRPATTYPRWDRLGHRALNAYEEIRQWLQETQQKQPGVKTIIFLDQALHHFFLDRASLPFSQLAALRELMETAQHFWQVERRLHQHEPLSGNSDAIARFIQLLRQGTISANPYPLRPWGMTQPNAVTLATIFQYRSLRRSHPWHFWLDVGSNLWAKSGSAGLFGAPIFLRHWSGTQWSPEEEAQADKERLERLLRDLLGRVEKHLILCHSDLAVTGTEQMGPLLSLVYGAMENP</sequence>
<reference evidence="1 2" key="1">
    <citation type="submission" date="2021-08" db="EMBL/GenBank/DDBJ databases">
        <title>Draft genome sequence of Spirulina subsalsa with high tolerance to salinity and hype-accumulation of phycocyanin.</title>
        <authorList>
            <person name="Pei H."/>
            <person name="Jiang L."/>
        </authorList>
    </citation>
    <scope>NUCLEOTIDE SEQUENCE [LARGE SCALE GENOMIC DNA]</scope>
    <source>
        <strain evidence="1 2">FACHB-351</strain>
    </source>
</reference>
<dbReference type="InterPro" id="IPR027417">
    <property type="entry name" value="P-loop_NTPase"/>
</dbReference>
<accession>A0ABT3L2J9</accession>
<protein>
    <submittedName>
        <fullName evidence="1">Recombinase family protein</fullName>
    </submittedName>
</protein>
<evidence type="ECO:0000313" key="2">
    <source>
        <dbReference type="Proteomes" id="UP001526426"/>
    </source>
</evidence>
<organism evidence="1 2">
    <name type="scientific">Spirulina subsalsa FACHB-351</name>
    <dbReference type="NCBI Taxonomy" id="234711"/>
    <lineage>
        <taxon>Bacteria</taxon>
        <taxon>Bacillati</taxon>
        <taxon>Cyanobacteriota</taxon>
        <taxon>Cyanophyceae</taxon>
        <taxon>Spirulinales</taxon>
        <taxon>Spirulinaceae</taxon>
        <taxon>Spirulina</taxon>
    </lineage>
</organism>
<evidence type="ECO:0000313" key="1">
    <source>
        <dbReference type="EMBL" id="MCW6035412.1"/>
    </source>
</evidence>
<dbReference type="RefSeq" id="WP_265263098.1">
    <property type="nucleotide sequence ID" value="NZ_JAIHOM010000013.1"/>
</dbReference>
<dbReference type="Proteomes" id="UP001526426">
    <property type="component" value="Unassembled WGS sequence"/>
</dbReference>
<comment type="caution">
    <text evidence="1">The sequence shown here is derived from an EMBL/GenBank/DDBJ whole genome shotgun (WGS) entry which is preliminary data.</text>
</comment>
<dbReference type="SUPFAM" id="SSF52540">
    <property type="entry name" value="P-loop containing nucleoside triphosphate hydrolases"/>
    <property type="match status" value="1"/>
</dbReference>
<keyword evidence="2" id="KW-1185">Reference proteome</keyword>